<protein>
    <submittedName>
        <fullName evidence="1">Uncharacterized protein</fullName>
    </submittedName>
</protein>
<organism evidence="1">
    <name type="scientific">Zea mays</name>
    <name type="common">Maize</name>
    <dbReference type="NCBI Taxonomy" id="4577"/>
    <lineage>
        <taxon>Eukaryota</taxon>
        <taxon>Viridiplantae</taxon>
        <taxon>Streptophyta</taxon>
        <taxon>Embryophyta</taxon>
        <taxon>Tracheophyta</taxon>
        <taxon>Spermatophyta</taxon>
        <taxon>Magnoliopsida</taxon>
        <taxon>Liliopsida</taxon>
        <taxon>Poales</taxon>
        <taxon>Poaceae</taxon>
        <taxon>PACMAD clade</taxon>
        <taxon>Panicoideae</taxon>
        <taxon>Andropogonodae</taxon>
        <taxon>Andropogoneae</taxon>
        <taxon>Tripsacinae</taxon>
        <taxon>Zea</taxon>
    </lineage>
</organism>
<name>C0P411_MAIZE</name>
<dbReference type="EMBL" id="BT063030">
    <property type="protein sequence ID" value="ACN27727.1"/>
    <property type="molecule type" value="mRNA"/>
</dbReference>
<sequence>MSLILESQWQCLLQLLKWSCSAVCSATHSIKCRSQVVLGLVHAVAAAHLRLCDRRRTSCGDEAAAALSSSSASGLARATSSLEMLPRQNGQAGDGGVSVAGFGLLWQHSASVHAAHIWCPQSCTSMLHACSKQMQHSSPSLASKDASSMASCSQGEVGDGCEYLVMPLRIFSSLSLLASISAASRRAFASGSSSLMNLSGEGHTMGSAADGFSSAAHAAWLRFSATA</sequence>
<proteinExistence type="evidence at transcript level"/>
<accession>C0P411</accession>
<evidence type="ECO:0000313" key="1">
    <source>
        <dbReference type="EMBL" id="ACN27727.1"/>
    </source>
</evidence>
<reference evidence="1" key="1">
    <citation type="journal article" date="2009" name="PLoS Genet.">
        <title>Sequencing, mapping, and analysis of 27,455 maize full-length cDNAs.</title>
        <authorList>
            <person name="Soderlund C."/>
            <person name="Descour A."/>
            <person name="Kudrna D."/>
            <person name="Bomhoff M."/>
            <person name="Boyd L."/>
            <person name="Currie J."/>
            <person name="Angelova A."/>
            <person name="Collura K."/>
            <person name="Wissotski M."/>
            <person name="Ashley E."/>
            <person name="Morrow D."/>
            <person name="Fernandes J."/>
            <person name="Walbot V."/>
            <person name="Yu Y."/>
        </authorList>
    </citation>
    <scope>NUCLEOTIDE SEQUENCE</scope>
    <source>
        <strain evidence="1">B73</strain>
    </source>
</reference>
<reference evidence="1" key="2">
    <citation type="submission" date="2012-06" db="EMBL/GenBank/DDBJ databases">
        <authorList>
            <person name="Yu Y."/>
            <person name="Currie J."/>
            <person name="Lomeli R."/>
            <person name="Angelova A."/>
            <person name="Collura K."/>
            <person name="Wissotski M."/>
            <person name="Campos D."/>
            <person name="Kudrna D."/>
            <person name="Golser W."/>
            <person name="Ashely E."/>
            <person name="Descour A."/>
            <person name="Fernandes J."/>
            <person name="Soderlund C."/>
            <person name="Walbot V."/>
        </authorList>
    </citation>
    <scope>NUCLEOTIDE SEQUENCE</scope>
    <source>
        <strain evidence="1">B73</strain>
    </source>
</reference>
<dbReference type="AlphaFoldDB" id="C0P411"/>